<gene>
    <name evidence="1" type="ORF">BT62DRAFT_999485</name>
</gene>
<name>A0A9P7W357_9AGAR</name>
<protein>
    <submittedName>
        <fullName evidence="1">Uncharacterized protein</fullName>
    </submittedName>
</protein>
<dbReference type="EMBL" id="MU250524">
    <property type="protein sequence ID" value="KAG7451787.1"/>
    <property type="molecule type" value="Genomic_DNA"/>
</dbReference>
<sequence length="113" mass="12515">MRDGFARAKSKPVRLEASSAKSRDIYGHFGFETRISAGSFTGDITCLITYLGKVGWIVMGCGPKVLKRQAFLNGSRRSWRRERNNGASSCLIAVAHRLDLFRRPPSQGIIATL</sequence>
<reference evidence="1" key="1">
    <citation type="submission" date="2020-11" db="EMBL/GenBank/DDBJ databases">
        <title>Adaptations for nitrogen fixation in a non-lichenized fungal sporocarp promotes dispersal by wood-feeding termites.</title>
        <authorList>
            <consortium name="DOE Joint Genome Institute"/>
            <person name="Koch R.A."/>
            <person name="Yoon G."/>
            <person name="Arayal U."/>
            <person name="Lail K."/>
            <person name="Amirebrahimi M."/>
            <person name="Labutti K."/>
            <person name="Lipzen A."/>
            <person name="Riley R."/>
            <person name="Barry K."/>
            <person name="Henrissat B."/>
            <person name="Grigoriev I.V."/>
            <person name="Herr J.R."/>
            <person name="Aime M.C."/>
        </authorList>
    </citation>
    <scope>NUCLEOTIDE SEQUENCE</scope>
    <source>
        <strain evidence="1">MCA 3950</strain>
    </source>
</reference>
<dbReference type="AlphaFoldDB" id="A0A9P7W357"/>
<evidence type="ECO:0000313" key="2">
    <source>
        <dbReference type="Proteomes" id="UP000812287"/>
    </source>
</evidence>
<dbReference type="Proteomes" id="UP000812287">
    <property type="component" value="Unassembled WGS sequence"/>
</dbReference>
<dbReference type="OrthoDB" id="544277at2759"/>
<evidence type="ECO:0000313" key="1">
    <source>
        <dbReference type="EMBL" id="KAG7451787.1"/>
    </source>
</evidence>
<proteinExistence type="predicted"/>
<dbReference type="GeneID" id="66113112"/>
<keyword evidence="2" id="KW-1185">Reference proteome</keyword>
<accession>A0A9P7W357</accession>
<organism evidence="1 2">
    <name type="scientific">Guyanagaster necrorhizus</name>
    <dbReference type="NCBI Taxonomy" id="856835"/>
    <lineage>
        <taxon>Eukaryota</taxon>
        <taxon>Fungi</taxon>
        <taxon>Dikarya</taxon>
        <taxon>Basidiomycota</taxon>
        <taxon>Agaricomycotina</taxon>
        <taxon>Agaricomycetes</taxon>
        <taxon>Agaricomycetidae</taxon>
        <taxon>Agaricales</taxon>
        <taxon>Marasmiineae</taxon>
        <taxon>Physalacriaceae</taxon>
        <taxon>Guyanagaster</taxon>
    </lineage>
</organism>
<comment type="caution">
    <text evidence="1">The sequence shown here is derived from an EMBL/GenBank/DDBJ whole genome shotgun (WGS) entry which is preliminary data.</text>
</comment>
<dbReference type="RefSeq" id="XP_043045287.1">
    <property type="nucleotide sequence ID" value="XM_043190815.1"/>
</dbReference>